<evidence type="ECO:0000313" key="6">
    <source>
        <dbReference type="EMBL" id="OIR15719.1"/>
    </source>
</evidence>
<dbReference type="InterPro" id="IPR038716">
    <property type="entry name" value="P1/P2_N_sf"/>
</dbReference>
<sequence length="105" mass="10529">MEYVYAAMLLHSSGADLDAKSITKVLKSAGVSADKARVEALVASLEGVDIEDAMSSAAVAPAAAAQAAPAASDASEAAEAKEEKEEEEEEVSEEDAAAGLGALFG</sequence>
<dbReference type="GO" id="GO:0003735">
    <property type="term" value="F:structural constituent of ribosome"/>
    <property type="evidence" value="ECO:0007669"/>
    <property type="project" value="InterPro"/>
</dbReference>
<dbReference type="EMBL" id="MIYU01000016">
    <property type="protein sequence ID" value="OIR15719.1"/>
    <property type="molecule type" value="Genomic_DNA"/>
</dbReference>
<dbReference type="HAMAP" id="MF_01478">
    <property type="entry name" value="Ribosomal_L12_arch"/>
    <property type="match status" value="1"/>
</dbReference>
<feature type="compositionally biased region" description="Low complexity" evidence="5">
    <location>
        <begin position="68"/>
        <end position="77"/>
    </location>
</feature>
<dbReference type="Pfam" id="PF00428">
    <property type="entry name" value="Ribosomal_60s"/>
    <property type="match status" value="1"/>
</dbReference>
<name>A0A1J5T4F8_9ARCH</name>
<dbReference type="Proteomes" id="UP000183815">
    <property type="component" value="Unassembled WGS sequence"/>
</dbReference>
<dbReference type="FunFam" id="1.10.10.1410:FF:000002">
    <property type="entry name" value="60S acidic ribosomal protein P2"/>
    <property type="match status" value="1"/>
</dbReference>
<accession>A0A1J5T4F8</accession>
<dbReference type="Gene3D" id="1.10.10.1410">
    <property type="match status" value="1"/>
</dbReference>
<dbReference type="GO" id="GO:0006414">
    <property type="term" value="P:translational elongation"/>
    <property type="evidence" value="ECO:0007669"/>
    <property type="project" value="InterPro"/>
</dbReference>
<comment type="caution">
    <text evidence="6">The sequence shown here is derived from an EMBL/GenBank/DDBJ whole genome shotgun (WGS) entry which is preliminary data.</text>
</comment>
<feature type="compositionally biased region" description="Acidic residues" evidence="5">
    <location>
        <begin position="84"/>
        <end position="96"/>
    </location>
</feature>
<keyword evidence="2 4" id="KW-0689">Ribosomal protein</keyword>
<comment type="function">
    <text evidence="4">Forms part of the ribosomal stalk, playing a central role in the interaction of the ribosome with GTP-bound translation factors.</text>
</comment>
<evidence type="ECO:0000256" key="2">
    <source>
        <dbReference type="ARBA" id="ARBA00022980"/>
    </source>
</evidence>
<organism evidence="6 7">
    <name type="scientific">Marine Group III euryarchaeote CG-Bathy1</name>
    <dbReference type="NCBI Taxonomy" id="1889001"/>
    <lineage>
        <taxon>Archaea</taxon>
        <taxon>Methanobacteriati</taxon>
        <taxon>Thermoplasmatota</taxon>
        <taxon>Thermoplasmata</taxon>
        <taxon>Candidatus Thermoprofundales</taxon>
    </lineage>
</organism>
<keyword evidence="3 4" id="KW-0687">Ribonucleoprotein</keyword>
<dbReference type="GO" id="GO:1990904">
    <property type="term" value="C:ribonucleoprotein complex"/>
    <property type="evidence" value="ECO:0007669"/>
    <property type="project" value="UniProtKB-KW"/>
</dbReference>
<dbReference type="NCBIfam" id="TIGR03685">
    <property type="entry name" value="ribo_P1_arch"/>
    <property type="match status" value="1"/>
</dbReference>
<evidence type="ECO:0000256" key="3">
    <source>
        <dbReference type="ARBA" id="ARBA00023274"/>
    </source>
</evidence>
<evidence type="ECO:0000256" key="4">
    <source>
        <dbReference type="HAMAP-Rule" id="MF_01478"/>
    </source>
</evidence>
<comment type="subunit">
    <text evidence="4">Part of the 50S ribosomal subunit. Homodimer, it forms part of the ribosomal stalk which helps the ribosome interact with GTP-bound translation factors. Forms a heptameric L10(L12)2(L12)2(L12)2 complex, where L10 forms an elongated spine to which the L12 dimers bind in a sequential fashion.</text>
</comment>
<dbReference type="AlphaFoldDB" id="A0A1J5T4F8"/>
<evidence type="ECO:0000256" key="1">
    <source>
        <dbReference type="ARBA" id="ARBA00005436"/>
    </source>
</evidence>
<dbReference type="InterPro" id="IPR027534">
    <property type="entry name" value="Ribosomal_P1/P2"/>
</dbReference>
<dbReference type="InterPro" id="IPR022295">
    <property type="entry name" value="Ribosomal_P1_arc"/>
</dbReference>
<evidence type="ECO:0000313" key="7">
    <source>
        <dbReference type="Proteomes" id="UP000183815"/>
    </source>
</evidence>
<gene>
    <name evidence="4" type="primary">rpl12</name>
    <name evidence="6" type="ORF">BEU04_02075</name>
</gene>
<proteinExistence type="inferred from homology"/>
<protein>
    <recommendedName>
        <fullName evidence="4">Large ribosomal subunit protein P1</fullName>
    </recommendedName>
</protein>
<reference evidence="6 7" key="1">
    <citation type="submission" date="2016-08" db="EMBL/GenBank/DDBJ databases">
        <title>New Insights into Marine Group III Euryarchaeota, from dark to light.</title>
        <authorList>
            <person name="Haro-Moreno J.M."/>
            <person name="Rodriguez-Valera F."/>
            <person name="Lopez-Garcia P."/>
            <person name="Moreira D."/>
            <person name="Martin-Cuadrado A.B."/>
        </authorList>
    </citation>
    <scope>NUCLEOTIDE SEQUENCE [LARGE SCALE GENOMIC DNA]</scope>
    <source>
        <strain evidence="6">CG-Bathy1</strain>
    </source>
</reference>
<dbReference type="GO" id="GO:0005840">
    <property type="term" value="C:ribosome"/>
    <property type="evidence" value="ECO:0007669"/>
    <property type="project" value="UniProtKB-KW"/>
</dbReference>
<evidence type="ECO:0000256" key="5">
    <source>
        <dbReference type="SAM" id="MobiDB-lite"/>
    </source>
</evidence>
<feature type="region of interest" description="Disordered" evidence="5">
    <location>
        <begin position="68"/>
        <end position="105"/>
    </location>
</feature>
<comment type="similarity">
    <text evidence="1 4">Belongs to the eukaryotic ribosomal protein P1/P2 family.</text>
</comment>